<proteinExistence type="inferred from homology"/>
<keyword evidence="6" id="KW-1185">Reference proteome</keyword>
<keyword evidence="3 4" id="KW-0418">Kinase</keyword>
<gene>
    <name evidence="5" type="ORF">GCM10023095_07840</name>
</gene>
<comment type="caution">
    <text evidence="5">The sequence shown here is derived from an EMBL/GenBank/DDBJ whole genome shotgun (WGS) entry which is preliminary data.</text>
</comment>
<dbReference type="PANTHER" id="PTHR21599">
    <property type="entry name" value="GLYCERATE KINASE"/>
    <property type="match status" value="1"/>
</dbReference>
<dbReference type="InterPro" id="IPR036129">
    <property type="entry name" value="Glycerate_kinase_sf"/>
</dbReference>
<evidence type="ECO:0000313" key="6">
    <source>
        <dbReference type="Proteomes" id="UP001501321"/>
    </source>
</evidence>
<dbReference type="PANTHER" id="PTHR21599:SF0">
    <property type="entry name" value="GLYCERATE KINASE"/>
    <property type="match status" value="1"/>
</dbReference>
<dbReference type="Pfam" id="PF02595">
    <property type="entry name" value="Gly_kinase"/>
    <property type="match status" value="1"/>
</dbReference>
<dbReference type="Gene3D" id="3.90.1510.10">
    <property type="entry name" value="Glycerate kinase, domain 2"/>
    <property type="match status" value="1"/>
</dbReference>
<evidence type="ECO:0000256" key="3">
    <source>
        <dbReference type="ARBA" id="ARBA00022777"/>
    </source>
</evidence>
<dbReference type="RefSeq" id="WP_345010261.1">
    <property type="nucleotide sequence ID" value="NZ_BAABFC010000004.1"/>
</dbReference>
<organism evidence="5 6">
    <name type="scientific">Pseudaeromonas paramecii</name>
    <dbReference type="NCBI Taxonomy" id="2138166"/>
    <lineage>
        <taxon>Bacteria</taxon>
        <taxon>Pseudomonadati</taxon>
        <taxon>Pseudomonadota</taxon>
        <taxon>Gammaproteobacteria</taxon>
        <taxon>Aeromonadales</taxon>
        <taxon>Aeromonadaceae</taxon>
        <taxon>Pseudaeromonas</taxon>
    </lineage>
</organism>
<accession>A0ABP8Q038</accession>
<dbReference type="PIRSF" id="PIRSF006078">
    <property type="entry name" value="GlxK"/>
    <property type="match status" value="1"/>
</dbReference>
<dbReference type="Gene3D" id="3.40.50.10350">
    <property type="entry name" value="Glycerate kinase, domain 1"/>
    <property type="match status" value="1"/>
</dbReference>
<evidence type="ECO:0000313" key="5">
    <source>
        <dbReference type="EMBL" id="GAA4495110.1"/>
    </source>
</evidence>
<protein>
    <submittedName>
        <fullName evidence="5">Glycerate kinase</fullName>
    </submittedName>
</protein>
<evidence type="ECO:0000256" key="4">
    <source>
        <dbReference type="PIRNR" id="PIRNR006078"/>
    </source>
</evidence>
<keyword evidence="2 4" id="KW-0808">Transferase</keyword>
<dbReference type="GO" id="GO:0016301">
    <property type="term" value="F:kinase activity"/>
    <property type="evidence" value="ECO:0007669"/>
    <property type="project" value="UniProtKB-KW"/>
</dbReference>
<sequence length="377" mass="37656">MKIVIAPDAFKESLAAPAVARAIAAGFAQVLPQAQYLLRPLADGGEGTVEALVAASGGELREAVVTGPLGEPVTAVFGLLGGGRCAVMEMAAASGLPLVPLARRNPLLTTSYGTGELIRLALDLGVSRLILGIGGSATNDGGAGLIQALGGRLLDDEGASLGPGGGALADLASIDLSGLDPRLATLDLQVACDVDNPLCGPQGASQVFGPQKGATPEMVAQLDANLAHYAACIKSQLGREVAQLPGAGAAGGMGAALAGLLGAQLTPGIELVLQALEMDSVLAGADLVITGEGRLDGQTLYGKVPLGVARLAQAKGVPVIALAGCLGPGHQALYAEGIAALFAIVDRPMELAEALLCAEENLRRTARNLAAVWALGR</sequence>
<dbReference type="InterPro" id="IPR018197">
    <property type="entry name" value="Glycerate_kinase_RE-like"/>
</dbReference>
<dbReference type="SUPFAM" id="SSF110738">
    <property type="entry name" value="Glycerate kinase I"/>
    <property type="match status" value="1"/>
</dbReference>
<dbReference type="InterPro" id="IPR018193">
    <property type="entry name" value="Glyc_kinase_flavodox-like_fold"/>
</dbReference>
<dbReference type="EMBL" id="BAABFC010000004">
    <property type="protein sequence ID" value="GAA4495110.1"/>
    <property type="molecule type" value="Genomic_DNA"/>
</dbReference>
<dbReference type="NCBIfam" id="TIGR00045">
    <property type="entry name" value="glycerate kinase"/>
    <property type="match status" value="1"/>
</dbReference>
<evidence type="ECO:0000256" key="2">
    <source>
        <dbReference type="ARBA" id="ARBA00022679"/>
    </source>
</evidence>
<name>A0ABP8Q038_9GAMM</name>
<reference evidence="6" key="1">
    <citation type="journal article" date="2019" name="Int. J. Syst. Evol. Microbiol.">
        <title>The Global Catalogue of Microorganisms (GCM) 10K type strain sequencing project: providing services to taxonomists for standard genome sequencing and annotation.</title>
        <authorList>
            <consortium name="The Broad Institute Genomics Platform"/>
            <consortium name="The Broad Institute Genome Sequencing Center for Infectious Disease"/>
            <person name="Wu L."/>
            <person name="Ma J."/>
        </authorList>
    </citation>
    <scope>NUCLEOTIDE SEQUENCE [LARGE SCALE GENOMIC DNA]</scope>
    <source>
        <strain evidence="6">JCM 32226</strain>
    </source>
</reference>
<dbReference type="InterPro" id="IPR004381">
    <property type="entry name" value="Glycerate_kinase"/>
</dbReference>
<comment type="similarity">
    <text evidence="1 4">Belongs to the glycerate kinase type-1 family.</text>
</comment>
<dbReference type="Proteomes" id="UP001501321">
    <property type="component" value="Unassembled WGS sequence"/>
</dbReference>
<evidence type="ECO:0000256" key="1">
    <source>
        <dbReference type="ARBA" id="ARBA00006284"/>
    </source>
</evidence>